<feature type="domain" description="MATH" evidence="14">
    <location>
        <begin position="408"/>
        <end position="553"/>
    </location>
</feature>
<dbReference type="InterPro" id="IPR013010">
    <property type="entry name" value="Znf_SIAH"/>
</dbReference>
<dbReference type="InterPro" id="IPR013083">
    <property type="entry name" value="Znf_RING/FYVE/PHD"/>
</dbReference>
<dbReference type="SUPFAM" id="SSF57850">
    <property type="entry name" value="RING/U-box"/>
    <property type="match status" value="1"/>
</dbReference>
<evidence type="ECO:0000256" key="4">
    <source>
        <dbReference type="ARBA" id="ARBA00022703"/>
    </source>
</evidence>
<dbReference type="PIRSF" id="PIRSF015614">
    <property type="entry name" value="TRAF"/>
    <property type="match status" value="1"/>
</dbReference>
<keyword evidence="4" id="KW-0053">Apoptosis</keyword>
<evidence type="ECO:0000259" key="14">
    <source>
        <dbReference type="PROSITE" id="PS50144"/>
    </source>
</evidence>
<dbReference type="GO" id="GO:0005164">
    <property type="term" value="F:tumor necrosis factor receptor binding"/>
    <property type="evidence" value="ECO:0007669"/>
    <property type="project" value="TreeGrafter"/>
</dbReference>
<dbReference type="PROSITE" id="PS50145">
    <property type="entry name" value="ZF_TRAF"/>
    <property type="match status" value="2"/>
</dbReference>
<organism evidence="17">
    <name type="scientific">Argopecten purpuratus</name>
    <name type="common">Chilean northern scallop</name>
    <dbReference type="NCBI Taxonomy" id="228297"/>
    <lineage>
        <taxon>Eukaryota</taxon>
        <taxon>Metazoa</taxon>
        <taxon>Spiralia</taxon>
        <taxon>Lophotrochozoa</taxon>
        <taxon>Mollusca</taxon>
        <taxon>Bivalvia</taxon>
        <taxon>Autobranchia</taxon>
        <taxon>Pteriomorphia</taxon>
        <taxon>Pectinida</taxon>
        <taxon>Pectinoidea</taxon>
        <taxon>Pectinidae</taxon>
        <taxon>Argopecten</taxon>
    </lineage>
</organism>
<dbReference type="PANTHER" id="PTHR10131:SF153">
    <property type="entry name" value="RING-TYPE DOMAIN-CONTAINING PROTEIN"/>
    <property type="match status" value="1"/>
</dbReference>
<evidence type="ECO:0000256" key="10">
    <source>
        <dbReference type="ARBA" id="ARBA00023054"/>
    </source>
</evidence>
<dbReference type="GO" id="GO:0042981">
    <property type="term" value="P:regulation of apoptotic process"/>
    <property type="evidence" value="ECO:0007669"/>
    <property type="project" value="InterPro"/>
</dbReference>
<evidence type="ECO:0000259" key="13">
    <source>
        <dbReference type="PROSITE" id="PS50089"/>
    </source>
</evidence>
<dbReference type="PROSITE" id="PS50144">
    <property type="entry name" value="MATH"/>
    <property type="match status" value="1"/>
</dbReference>
<keyword evidence="17" id="KW-0675">Receptor</keyword>
<keyword evidence="7 11" id="KW-0863">Zinc-finger</keyword>
<dbReference type="Pfam" id="PF02176">
    <property type="entry name" value="zf-TRAF"/>
    <property type="match status" value="2"/>
</dbReference>
<dbReference type="FunFam" id="2.60.210.10:FF:000001">
    <property type="entry name" value="TNF receptor-associated factor"/>
    <property type="match status" value="1"/>
</dbReference>
<evidence type="ECO:0000256" key="1">
    <source>
        <dbReference type="ARBA" id="ARBA00004496"/>
    </source>
</evidence>
<evidence type="ECO:0000313" key="17">
    <source>
        <dbReference type="EMBL" id="WVX84840.1"/>
    </source>
</evidence>
<dbReference type="GO" id="GO:0005737">
    <property type="term" value="C:cytoplasm"/>
    <property type="evidence" value="ECO:0007669"/>
    <property type="project" value="UniProtKB-SubCell"/>
</dbReference>
<dbReference type="EMBL" id="OQ471995">
    <property type="protein sequence ID" value="WVX84840.1"/>
    <property type="molecule type" value="mRNA"/>
</dbReference>
<dbReference type="Gene3D" id="2.60.210.10">
    <property type="entry name" value="Apoptosis, Tumor Necrosis Factor Receptor Associated Protein 2, Chain A"/>
    <property type="match status" value="1"/>
</dbReference>
<evidence type="ECO:0000256" key="3">
    <source>
        <dbReference type="ARBA" id="ARBA00022499"/>
    </source>
</evidence>
<dbReference type="SUPFAM" id="SSF57953">
    <property type="entry name" value="Trimerization domain of TRAF"/>
    <property type="match status" value="1"/>
</dbReference>
<proteinExistence type="evidence at transcript level"/>
<dbReference type="InterPro" id="IPR012227">
    <property type="entry name" value="TNF_rcpt-assoc_TRAF_met"/>
</dbReference>
<dbReference type="InterPro" id="IPR049342">
    <property type="entry name" value="TRAF1-6_MATH_dom"/>
</dbReference>
<feature type="coiled-coil region" evidence="12">
    <location>
        <begin position="303"/>
        <end position="330"/>
    </location>
</feature>
<feature type="domain" description="TRAF-type" evidence="15">
    <location>
        <begin position="178"/>
        <end position="226"/>
    </location>
</feature>
<evidence type="ECO:0000256" key="12">
    <source>
        <dbReference type="SAM" id="Coils"/>
    </source>
</evidence>
<dbReference type="InterPro" id="IPR017907">
    <property type="entry name" value="Znf_RING_CS"/>
</dbReference>
<feature type="domain" description="RING-type" evidence="13">
    <location>
        <begin position="34"/>
        <end position="71"/>
    </location>
</feature>
<comment type="subcellular location">
    <subcellularLocation>
        <location evidence="1">Cytoplasm</location>
    </subcellularLocation>
</comment>
<keyword evidence="9" id="KW-0832">Ubl conjugation</keyword>
<dbReference type="PROSITE" id="PS50089">
    <property type="entry name" value="ZF_RING_2"/>
    <property type="match status" value="1"/>
</dbReference>
<keyword evidence="2" id="KW-0963">Cytoplasm</keyword>
<dbReference type="GO" id="GO:0008270">
    <property type="term" value="F:zinc ion binding"/>
    <property type="evidence" value="ECO:0007669"/>
    <property type="project" value="UniProtKB-KW"/>
</dbReference>
<sequence>MAISLGSMSSSSIPIQQTPPGNPVFVKLDPKYKCLKCRNVLRDAVQTLCGHRMCEICAFKIFDEQPPIRCPGNEDTCVAELKKEEIFRDPSARREVGALLVYCSYRDQGCQVQVQWRQLQDHEQICDYKTVQCSYVRNGCGVRGIRTAIEEHLRGCEYRDINCTYCGEDIIFNQKQEHELNQCRKFPIPCPNGCGHPNLPRDEMREHVEVGCPKKPIHCKFTNVGCEFAGSQENVKKHEREAIDHHLQLTTVYTASIELQSMEIRREIQDISASRDIYKRTVDQCLQEVVTVREGLEGSKMAVKDMKLKAVALTERVIHLERRVEDLARKDTVEKQGRDIQTLRDGQTNISDRVTQIERNGGGGGIGEGVPGNIGNQIQNHERQIGLIDVRLAELDLRLQIHETASFNGVLMWKIRDYARRKQEAINGRTLSLYSQPFYTSQFGYKMCARVYLNGDGMGKGTHMSLFFVVMRGDFDSLLPWPFQQKVIMMLLDQDTAARHLSDTFRPDPNSNSFRKPQTEMNIASGCPLFVSHTILETRTYLHDDTIFIKIEVDTNGINPP</sequence>
<evidence type="ECO:0000259" key="15">
    <source>
        <dbReference type="PROSITE" id="PS50145"/>
    </source>
</evidence>
<reference evidence="17" key="1">
    <citation type="submission" date="2023-02" db="EMBL/GenBank/DDBJ databases">
        <authorList>
            <person name="Wang X."/>
        </authorList>
    </citation>
    <scope>NUCLEOTIDE SEQUENCE</scope>
</reference>
<evidence type="ECO:0000256" key="6">
    <source>
        <dbReference type="ARBA" id="ARBA00022737"/>
    </source>
</evidence>
<feature type="domain" description="TRAF-type" evidence="15">
    <location>
        <begin position="122"/>
        <end position="170"/>
    </location>
</feature>
<keyword evidence="5 11" id="KW-0479">Metal-binding</keyword>
<evidence type="ECO:0000256" key="9">
    <source>
        <dbReference type="ARBA" id="ARBA00022843"/>
    </source>
</evidence>
<evidence type="ECO:0000256" key="2">
    <source>
        <dbReference type="ARBA" id="ARBA00022490"/>
    </source>
</evidence>
<dbReference type="InterPro" id="IPR002083">
    <property type="entry name" value="MATH/TRAF_dom"/>
</dbReference>
<dbReference type="PANTHER" id="PTHR10131">
    <property type="entry name" value="TNF RECEPTOR ASSOCIATED FACTOR"/>
    <property type="match status" value="1"/>
</dbReference>
<dbReference type="SMART" id="SM00061">
    <property type="entry name" value="MATH"/>
    <property type="match status" value="1"/>
</dbReference>
<dbReference type="PROSITE" id="PS00518">
    <property type="entry name" value="ZF_RING_1"/>
    <property type="match status" value="1"/>
</dbReference>
<evidence type="ECO:0000256" key="8">
    <source>
        <dbReference type="ARBA" id="ARBA00022833"/>
    </source>
</evidence>
<dbReference type="Pfam" id="PF21355">
    <property type="entry name" value="TRAF-mep_MATH"/>
    <property type="match status" value="1"/>
</dbReference>
<feature type="zinc finger region" description="TRAF-type" evidence="11">
    <location>
        <begin position="178"/>
        <end position="226"/>
    </location>
</feature>
<keyword evidence="10 12" id="KW-0175">Coiled coil</keyword>
<evidence type="ECO:0000256" key="11">
    <source>
        <dbReference type="PROSITE-ProRule" id="PRU00207"/>
    </source>
</evidence>
<dbReference type="GO" id="GO:0007165">
    <property type="term" value="P:signal transduction"/>
    <property type="evidence" value="ECO:0007669"/>
    <property type="project" value="InterPro"/>
</dbReference>
<feature type="domain" description="SIAH-type" evidence="16">
    <location>
        <begin position="98"/>
        <end position="158"/>
    </location>
</feature>
<keyword evidence="8 11" id="KW-0862">Zinc</keyword>
<dbReference type="GO" id="GO:0009898">
    <property type="term" value="C:cytoplasmic side of plasma membrane"/>
    <property type="evidence" value="ECO:0007669"/>
    <property type="project" value="TreeGrafter"/>
</dbReference>
<feature type="zinc finger region" description="TRAF-type" evidence="11">
    <location>
        <begin position="122"/>
        <end position="170"/>
    </location>
</feature>
<dbReference type="InterPro" id="IPR001293">
    <property type="entry name" value="Znf_TRAF"/>
</dbReference>
<dbReference type="AlphaFoldDB" id="A0AAU6MX41"/>
<name>A0AAU6MX41_ARGPU</name>
<keyword evidence="3" id="KW-1017">Isopeptide bond</keyword>
<dbReference type="InterPro" id="IPR001841">
    <property type="entry name" value="Znf_RING"/>
</dbReference>
<dbReference type="SUPFAM" id="SSF49599">
    <property type="entry name" value="TRAF domain-like"/>
    <property type="match status" value="3"/>
</dbReference>
<dbReference type="Gene3D" id="3.30.40.10">
    <property type="entry name" value="Zinc/RING finger domain, C3HC4 (zinc finger)"/>
    <property type="match status" value="3"/>
</dbReference>
<dbReference type="PROSITE" id="PS51081">
    <property type="entry name" value="ZF_SIAH"/>
    <property type="match status" value="1"/>
</dbReference>
<dbReference type="GO" id="GO:0006915">
    <property type="term" value="P:apoptotic process"/>
    <property type="evidence" value="ECO:0007669"/>
    <property type="project" value="UniProtKB-KW"/>
</dbReference>
<evidence type="ECO:0000259" key="16">
    <source>
        <dbReference type="PROSITE" id="PS51081"/>
    </source>
</evidence>
<dbReference type="InterPro" id="IPR008974">
    <property type="entry name" value="TRAF-like"/>
</dbReference>
<keyword evidence="6" id="KW-0677">Repeat</keyword>
<evidence type="ECO:0000256" key="5">
    <source>
        <dbReference type="ARBA" id="ARBA00022723"/>
    </source>
</evidence>
<protein>
    <submittedName>
        <fullName evidence="17">Tumor necrosis factor receptor-related factor 3</fullName>
    </submittedName>
</protein>
<dbReference type="GO" id="GO:0043122">
    <property type="term" value="P:regulation of canonical NF-kappaB signal transduction"/>
    <property type="evidence" value="ECO:0007669"/>
    <property type="project" value="TreeGrafter"/>
</dbReference>
<dbReference type="FunFam" id="3.30.40.10:FF:000121">
    <property type="entry name" value="TNF receptor-associated factor"/>
    <property type="match status" value="1"/>
</dbReference>
<evidence type="ECO:0000256" key="7">
    <source>
        <dbReference type="ARBA" id="ARBA00022771"/>
    </source>
</evidence>
<accession>A0AAU6MX41</accession>